<sequence>MILKKLYQSQQPHSVFLIDAFGASVSLTILLAILIPLQTFFGMPSEVLYHLAILAFLLFLYSSSCLLIKPKQWRAFLLVVVFGNLSYCLLSFYYLVTRWDSLTTLGELYFISEKFTILGIIVWEWKVYRSPN</sequence>
<dbReference type="AlphaFoldDB" id="A0A2P2DY53"/>
<keyword evidence="3" id="KW-1185">Reference proteome</keyword>
<comment type="caution">
    <text evidence="2">The sequence shown here is derived from an EMBL/GenBank/DDBJ whole genome shotgun (WGS) entry which is preliminary data.</text>
</comment>
<accession>A0A2P2DY53</accession>
<gene>
    <name evidence="2" type="ORF">LPTSP4_10570</name>
</gene>
<dbReference type="Proteomes" id="UP000245133">
    <property type="component" value="Unassembled WGS sequence"/>
</dbReference>
<keyword evidence="1" id="KW-0812">Transmembrane</keyword>
<dbReference type="EMBL" id="BFBB01000003">
    <property type="protein sequence ID" value="GBF49543.1"/>
    <property type="molecule type" value="Genomic_DNA"/>
</dbReference>
<evidence type="ECO:0000313" key="3">
    <source>
        <dbReference type="Proteomes" id="UP000245133"/>
    </source>
</evidence>
<keyword evidence="1" id="KW-0472">Membrane</keyword>
<protein>
    <submittedName>
        <fullName evidence="2">Uncharacterized protein</fullName>
    </submittedName>
</protein>
<feature type="transmembrane region" description="Helical" evidence="1">
    <location>
        <begin position="47"/>
        <end position="68"/>
    </location>
</feature>
<name>A0A2P2DY53_9LEPT</name>
<evidence type="ECO:0000313" key="2">
    <source>
        <dbReference type="EMBL" id="GBF49543.1"/>
    </source>
</evidence>
<keyword evidence="1" id="KW-1133">Transmembrane helix</keyword>
<feature type="transmembrane region" description="Helical" evidence="1">
    <location>
        <begin position="75"/>
        <end position="96"/>
    </location>
</feature>
<reference evidence="2 3" key="1">
    <citation type="submission" date="2018-02" db="EMBL/GenBank/DDBJ databases">
        <title>Novel Leptospira species isolated from soil and water in Japan.</title>
        <authorList>
            <person name="Nakao R."/>
            <person name="Masuzawa T."/>
        </authorList>
    </citation>
    <scope>NUCLEOTIDE SEQUENCE [LARGE SCALE GENOMIC DNA]</scope>
    <source>
        <strain evidence="2 3">YH101</strain>
    </source>
</reference>
<feature type="transmembrane region" description="Helical" evidence="1">
    <location>
        <begin position="12"/>
        <end position="35"/>
    </location>
</feature>
<evidence type="ECO:0000256" key="1">
    <source>
        <dbReference type="SAM" id="Phobius"/>
    </source>
</evidence>
<dbReference type="RefSeq" id="WP_244594292.1">
    <property type="nucleotide sequence ID" value="NZ_BFBB01000003.1"/>
</dbReference>
<organism evidence="2 3">
    <name type="scientific">Leptospira ryugenii</name>
    <dbReference type="NCBI Taxonomy" id="1917863"/>
    <lineage>
        <taxon>Bacteria</taxon>
        <taxon>Pseudomonadati</taxon>
        <taxon>Spirochaetota</taxon>
        <taxon>Spirochaetia</taxon>
        <taxon>Leptospirales</taxon>
        <taxon>Leptospiraceae</taxon>
        <taxon>Leptospira</taxon>
    </lineage>
</organism>
<proteinExistence type="predicted"/>